<evidence type="ECO:0000313" key="3">
    <source>
        <dbReference type="Proteomes" id="UP001454036"/>
    </source>
</evidence>
<evidence type="ECO:0000256" key="1">
    <source>
        <dbReference type="SAM" id="MobiDB-lite"/>
    </source>
</evidence>
<protein>
    <submittedName>
        <fullName evidence="2">Chaperone</fullName>
    </submittedName>
</protein>
<dbReference type="EMBL" id="BAABME010000441">
    <property type="protein sequence ID" value="GAA0142789.1"/>
    <property type="molecule type" value="Genomic_DNA"/>
</dbReference>
<comment type="caution">
    <text evidence="2">The sequence shown here is derived from an EMBL/GenBank/DDBJ whole genome shotgun (WGS) entry which is preliminary data.</text>
</comment>
<feature type="region of interest" description="Disordered" evidence="1">
    <location>
        <begin position="46"/>
        <end position="92"/>
    </location>
</feature>
<sequence>MNNLQHFNRIGKETDNSILLKREEDGFWNSSELKHSKFVNHVIKDMESGGRGRGSPNENDLGEVLERKPGTKGSKMLASEEENSEKLLNGPEFERMMVPSDCANLDEHELSNSGAQSITSKFFQADSTLYTDKSVMECDVPQLVVCCKDTDCQHVKDICVDKAGPLEEKGSIDKHTDNFVGPHVSMPSMEYGTNEPTRNLDYEFHVPDGLEPPAQVDFSDLTEDRCEAKIESKIICPVLSELECLPAGKVKENGPNSEAFMQASEKNVGNKIEKCLLVEEPLKSTVANSRDMSDVVSEKPRKTDYLPSHNYRNFTDPLSSHVDRCADMDEGYVLDSEFRNSSNPFLVGEIQSSVKDGSTIDTHPETLLTNEGHSSNPFGVEVQSAIVQVSTEEILPTTIGNHKKENFNPFDSSESETLIIGKDTESIHQVPAESPKRRSANNPFADCEVENADMAKNRESIDQQPEVSNNKIAGTNPFSVSDIHSSSEAKGMQYNNEQPELNHKGNSYNPFSDPELDDVGIDKIAGNAGTVIVPELESSDLRDLHNNEAVPTTVSFAYQSETGIGETSFSAVSGRITYSGPITISGSTSLRSDSSATSTRSFAFPVLQSEWNSSPVRMKRAGRRKEGGGWKNSIFCCKF</sequence>
<accession>A0AAV3NU76</accession>
<reference evidence="2 3" key="1">
    <citation type="submission" date="2024-01" db="EMBL/GenBank/DDBJ databases">
        <title>The complete chloroplast genome sequence of Lithospermum erythrorhizon: insights into the phylogenetic relationship among Boraginaceae species and the maternal lineages of purple gromwells.</title>
        <authorList>
            <person name="Okada T."/>
            <person name="Watanabe K."/>
        </authorList>
    </citation>
    <scope>NUCLEOTIDE SEQUENCE [LARGE SCALE GENOMIC DNA]</scope>
</reference>
<evidence type="ECO:0000313" key="2">
    <source>
        <dbReference type="EMBL" id="GAA0142789.1"/>
    </source>
</evidence>
<dbReference type="PANTHER" id="PTHR33914:SF2">
    <property type="entry name" value="OS02G0582100 PROTEIN"/>
    <property type="match status" value="1"/>
</dbReference>
<proteinExistence type="predicted"/>
<keyword evidence="3" id="KW-1185">Reference proteome</keyword>
<dbReference type="AlphaFoldDB" id="A0AAV3NU76"/>
<gene>
    <name evidence="2" type="ORF">LIER_03611</name>
</gene>
<dbReference type="PANTHER" id="PTHR33914">
    <property type="entry name" value="18S PRE-RIBOSOMAL ASSEMBLY PROTEIN GAR2-LIKE PROTEIN"/>
    <property type="match status" value="1"/>
</dbReference>
<dbReference type="InterPro" id="IPR040378">
    <property type="entry name" value="BASL"/>
</dbReference>
<dbReference type="GO" id="GO:0009786">
    <property type="term" value="P:regulation of asymmetric cell division"/>
    <property type="evidence" value="ECO:0007669"/>
    <property type="project" value="InterPro"/>
</dbReference>
<name>A0AAV3NU76_LITER</name>
<organism evidence="2 3">
    <name type="scientific">Lithospermum erythrorhizon</name>
    <name type="common">Purple gromwell</name>
    <name type="synonym">Lithospermum officinale var. erythrorhizon</name>
    <dbReference type="NCBI Taxonomy" id="34254"/>
    <lineage>
        <taxon>Eukaryota</taxon>
        <taxon>Viridiplantae</taxon>
        <taxon>Streptophyta</taxon>
        <taxon>Embryophyta</taxon>
        <taxon>Tracheophyta</taxon>
        <taxon>Spermatophyta</taxon>
        <taxon>Magnoliopsida</taxon>
        <taxon>eudicotyledons</taxon>
        <taxon>Gunneridae</taxon>
        <taxon>Pentapetalae</taxon>
        <taxon>asterids</taxon>
        <taxon>lamiids</taxon>
        <taxon>Boraginales</taxon>
        <taxon>Boraginaceae</taxon>
        <taxon>Boraginoideae</taxon>
        <taxon>Lithospermeae</taxon>
        <taxon>Lithospermum</taxon>
    </lineage>
</organism>
<dbReference type="Proteomes" id="UP001454036">
    <property type="component" value="Unassembled WGS sequence"/>
</dbReference>